<evidence type="ECO:0000256" key="1">
    <source>
        <dbReference type="SAM" id="MobiDB-lite"/>
    </source>
</evidence>
<protein>
    <submittedName>
        <fullName evidence="2">Uncharacterized protein</fullName>
    </submittedName>
</protein>
<organism evidence="2 3">
    <name type="scientific">Dunaliella salina</name>
    <name type="common">Green alga</name>
    <name type="synonym">Protococcus salinus</name>
    <dbReference type="NCBI Taxonomy" id="3046"/>
    <lineage>
        <taxon>Eukaryota</taxon>
        <taxon>Viridiplantae</taxon>
        <taxon>Chlorophyta</taxon>
        <taxon>core chlorophytes</taxon>
        <taxon>Chlorophyceae</taxon>
        <taxon>CS clade</taxon>
        <taxon>Chlamydomonadales</taxon>
        <taxon>Dunaliellaceae</taxon>
        <taxon>Dunaliella</taxon>
    </lineage>
</organism>
<evidence type="ECO:0000313" key="3">
    <source>
        <dbReference type="Proteomes" id="UP000815325"/>
    </source>
</evidence>
<keyword evidence="3" id="KW-1185">Reference proteome</keyword>
<comment type="caution">
    <text evidence="2">The sequence shown here is derived from an EMBL/GenBank/DDBJ whole genome shotgun (WGS) entry which is preliminary data.</text>
</comment>
<dbReference type="EMBL" id="MU070050">
    <property type="protein sequence ID" value="KAF5830366.1"/>
    <property type="molecule type" value="Genomic_DNA"/>
</dbReference>
<gene>
    <name evidence="2" type="ORF">DUNSADRAFT_14679</name>
</gene>
<sequence length="224" mass="24711">MLAAQPQGMLNSSIDSGQHGSAELPPLGALSINPSGAKSWVQDKGDQRLDSCGVSDQDSRAHPEVAQLQVLCPCSLHTDFLSHILLVHGGLEAAVDWVLEVGDSIQRHESGWLERRRQAEEEAHQAYMLAQQDRQKILEKYELEALKTVPAGYKKPGKQKDDLLLPQTHDKEPQSTVGNVRYINGVPVFCKKGEKFITETIKEDWDGGSKGKVYTKGKRGKGFV</sequence>
<evidence type="ECO:0000313" key="2">
    <source>
        <dbReference type="EMBL" id="KAF5830366.1"/>
    </source>
</evidence>
<feature type="compositionally biased region" description="Basic and acidic residues" evidence="1">
    <location>
        <begin position="158"/>
        <end position="172"/>
    </location>
</feature>
<dbReference type="Proteomes" id="UP000815325">
    <property type="component" value="Unassembled WGS sequence"/>
</dbReference>
<feature type="region of interest" description="Disordered" evidence="1">
    <location>
        <begin position="1"/>
        <end position="57"/>
    </location>
</feature>
<accession>A0ABQ7G6Z7</accession>
<feature type="compositionally biased region" description="Polar residues" evidence="1">
    <location>
        <begin position="8"/>
        <end position="19"/>
    </location>
</feature>
<reference evidence="2" key="1">
    <citation type="submission" date="2017-08" db="EMBL/GenBank/DDBJ databases">
        <authorList>
            <person name="Polle J.E."/>
            <person name="Barry K."/>
            <person name="Cushman J."/>
            <person name="Schmutz J."/>
            <person name="Tran D."/>
            <person name="Hathwaick L.T."/>
            <person name="Yim W.C."/>
            <person name="Jenkins J."/>
            <person name="Mckie-Krisberg Z.M."/>
            <person name="Prochnik S."/>
            <person name="Lindquist E."/>
            <person name="Dockter R.B."/>
            <person name="Adam C."/>
            <person name="Molina H."/>
            <person name="Bunkerborg J."/>
            <person name="Jin E."/>
            <person name="Buchheim M."/>
            <person name="Magnuson J."/>
        </authorList>
    </citation>
    <scope>NUCLEOTIDE SEQUENCE</scope>
    <source>
        <strain evidence="2">CCAP 19/18</strain>
    </source>
</reference>
<feature type="region of interest" description="Disordered" evidence="1">
    <location>
        <begin position="153"/>
        <end position="172"/>
    </location>
</feature>
<name>A0ABQ7G6Z7_DUNSA</name>
<proteinExistence type="predicted"/>